<protein>
    <submittedName>
        <fullName evidence="1">Uncharacterized protein</fullName>
    </submittedName>
</protein>
<evidence type="ECO:0000313" key="2">
    <source>
        <dbReference type="Proteomes" id="UP000777438"/>
    </source>
</evidence>
<name>A0A9P8VP04_9HYPO</name>
<accession>A0A9P8VP04</accession>
<dbReference type="Proteomes" id="UP000777438">
    <property type="component" value="Unassembled WGS sequence"/>
</dbReference>
<proteinExistence type="predicted"/>
<organism evidence="1 2">
    <name type="scientific">Thelonectria olida</name>
    <dbReference type="NCBI Taxonomy" id="1576542"/>
    <lineage>
        <taxon>Eukaryota</taxon>
        <taxon>Fungi</taxon>
        <taxon>Dikarya</taxon>
        <taxon>Ascomycota</taxon>
        <taxon>Pezizomycotina</taxon>
        <taxon>Sordariomycetes</taxon>
        <taxon>Hypocreomycetidae</taxon>
        <taxon>Hypocreales</taxon>
        <taxon>Nectriaceae</taxon>
        <taxon>Thelonectria</taxon>
    </lineage>
</organism>
<comment type="caution">
    <text evidence="1">The sequence shown here is derived from an EMBL/GenBank/DDBJ whole genome shotgun (WGS) entry which is preliminary data.</text>
</comment>
<dbReference type="EMBL" id="JAGPYM010000106">
    <property type="protein sequence ID" value="KAH6867369.1"/>
    <property type="molecule type" value="Genomic_DNA"/>
</dbReference>
<gene>
    <name evidence="1" type="ORF">B0T10DRAFT_502442</name>
</gene>
<keyword evidence="2" id="KW-1185">Reference proteome</keyword>
<reference evidence="1 2" key="1">
    <citation type="journal article" date="2021" name="Nat. Commun.">
        <title>Genetic determinants of endophytism in the Arabidopsis root mycobiome.</title>
        <authorList>
            <person name="Mesny F."/>
            <person name="Miyauchi S."/>
            <person name="Thiergart T."/>
            <person name="Pickel B."/>
            <person name="Atanasova L."/>
            <person name="Karlsson M."/>
            <person name="Huettel B."/>
            <person name="Barry K.W."/>
            <person name="Haridas S."/>
            <person name="Chen C."/>
            <person name="Bauer D."/>
            <person name="Andreopoulos W."/>
            <person name="Pangilinan J."/>
            <person name="LaButti K."/>
            <person name="Riley R."/>
            <person name="Lipzen A."/>
            <person name="Clum A."/>
            <person name="Drula E."/>
            <person name="Henrissat B."/>
            <person name="Kohler A."/>
            <person name="Grigoriev I.V."/>
            <person name="Martin F.M."/>
            <person name="Hacquard S."/>
        </authorList>
    </citation>
    <scope>NUCLEOTIDE SEQUENCE [LARGE SCALE GENOMIC DNA]</scope>
    <source>
        <strain evidence="1 2">MPI-CAGE-CH-0241</strain>
    </source>
</reference>
<dbReference type="OrthoDB" id="5422579at2759"/>
<evidence type="ECO:0000313" key="1">
    <source>
        <dbReference type="EMBL" id="KAH6867369.1"/>
    </source>
</evidence>
<dbReference type="AlphaFoldDB" id="A0A9P8VP04"/>
<sequence>MRDKLDWRERAAAGRPKIIICVDHEPIAQGLAIYVNREVEEFVYGDGDNPFTEDAIFRGTGTMVDAFDPKFDRPYEIELRLMELGIMEKDDWYKQNSMLNSSMY</sequence>